<gene>
    <name evidence="1" type="ORF">SAMN05443245_7340</name>
</gene>
<evidence type="ECO:0000313" key="2">
    <source>
        <dbReference type="Proteomes" id="UP000183487"/>
    </source>
</evidence>
<dbReference type="OrthoDB" id="9108959at2"/>
<protein>
    <submittedName>
        <fullName evidence="1">Uncharacterized protein</fullName>
    </submittedName>
</protein>
<accession>A0A1H1JVD1</accession>
<dbReference type="Proteomes" id="UP000183487">
    <property type="component" value="Unassembled WGS sequence"/>
</dbReference>
<dbReference type="AlphaFoldDB" id="A0A1H1JVD1"/>
<evidence type="ECO:0000313" key="1">
    <source>
        <dbReference type="EMBL" id="SDR54051.1"/>
    </source>
</evidence>
<name>A0A1H1JVD1_9BURK</name>
<organism evidence="1 2">
    <name type="scientific">Paraburkholderia fungorum</name>
    <dbReference type="NCBI Taxonomy" id="134537"/>
    <lineage>
        <taxon>Bacteria</taxon>
        <taxon>Pseudomonadati</taxon>
        <taxon>Pseudomonadota</taxon>
        <taxon>Betaproteobacteria</taxon>
        <taxon>Burkholderiales</taxon>
        <taxon>Burkholderiaceae</taxon>
        <taxon>Paraburkholderia</taxon>
    </lineage>
</organism>
<keyword evidence="2" id="KW-1185">Reference proteome</keyword>
<proteinExistence type="predicted"/>
<sequence length="80" mass="8807">MSRDSYRAVYMLDLARGGSHISSALTEVSQRAAITDALKEFHGRHKRGDLDVFLHLLAEELEKRGKAAAAAIVRAMPEAE</sequence>
<dbReference type="EMBL" id="FNKP01000004">
    <property type="protein sequence ID" value="SDR54051.1"/>
    <property type="molecule type" value="Genomic_DNA"/>
</dbReference>
<reference evidence="2" key="1">
    <citation type="submission" date="2016-10" db="EMBL/GenBank/DDBJ databases">
        <authorList>
            <person name="Varghese N."/>
        </authorList>
    </citation>
    <scope>NUCLEOTIDE SEQUENCE [LARGE SCALE GENOMIC DNA]</scope>
    <source>
        <strain evidence="2">GAS106B</strain>
    </source>
</reference>